<dbReference type="EMBL" id="FLUM01000001">
    <property type="protein sequence ID" value="SBV90367.1"/>
    <property type="molecule type" value="Genomic_DNA"/>
</dbReference>
<gene>
    <name evidence="1" type="ORF">KL86DYS1_10016</name>
</gene>
<dbReference type="AlphaFoldDB" id="A0A212IT71"/>
<protein>
    <submittedName>
        <fullName evidence="1">Uncharacterized protein</fullName>
    </submittedName>
</protein>
<sequence>MTAMFFQYSIEIRFKNQFRSLYNGSTLNNYDSFFFPINPMIGCLNFEAKKTKRLCEKNFI</sequence>
<name>A0A212IT71_9BACT</name>
<proteinExistence type="predicted"/>
<accession>A0A212IT71</accession>
<reference evidence="1" key="1">
    <citation type="submission" date="2016-04" db="EMBL/GenBank/DDBJ databases">
        <authorList>
            <person name="Evans L.H."/>
            <person name="Alamgir A."/>
            <person name="Owens N."/>
            <person name="Weber N.D."/>
            <person name="Virtaneva K."/>
            <person name="Barbian K."/>
            <person name="Babar A."/>
            <person name="Rosenke K."/>
        </authorList>
    </citation>
    <scope>NUCLEOTIDE SEQUENCE</scope>
    <source>
        <strain evidence="1">86-1</strain>
    </source>
</reference>
<organism evidence="1">
    <name type="scientific">uncultured Dysgonomonas sp</name>
    <dbReference type="NCBI Taxonomy" id="206096"/>
    <lineage>
        <taxon>Bacteria</taxon>
        <taxon>Pseudomonadati</taxon>
        <taxon>Bacteroidota</taxon>
        <taxon>Bacteroidia</taxon>
        <taxon>Bacteroidales</taxon>
        <taxon>Dysgonomonadaceae</taxon>
        <taxon>Dysgonomonas</taxon>
        <taxon>environmental samples</taxon>
    </lineage>
</organism>
<evidence type="ECO:0000313" key="1">
    <source>
        <dbReference type="EMBL" id="SBV90367.1"/>
    </source>
</evidence>